<feature type="transmembrane region" description="Helical" evidence="6">
    <location>
        <begin position="181"/>
        <end position="201"/>
    </location>
</feature>
<reference evidence="9" key="1">
    <citation type="journal article" date="2019" name="Int. J. Syst. Evol. Microbiol.">
        <title>The Global Catalogue of Microorganisms (GCM) 10K type strain sequencing project: providing services to taxonomists for standard genome sequencing and annotation.</title>
        <authorList>
            <consortium name="The Broad Institute Genomics Platform"/>
            <consortium name="The Broad Institute Genome Sequencing Center for Infectious Disease"/>
            <person name="Wu L."/>
            <person name="Ma J."/>
        </authorList>
    </citation>
    <scope>NUCLEOTIDE SEQUENCE [LARGE SCALE GENOMIC DNA]</scope>
    <source>
        <strain evidence="9">JCM 14046</strain>
    </source>
</reference>
<evidence type="ECO:0000256" key="5">
    <source>
        <dbReference type="SAM" id="MobiDB-lite"/>
    </source>
</evidence>
<dbReference type="InterPro" id="IPR020846">
    <property type="entry name" value="MFS_dom"/>
</dbReference>
<evidence type="ECO:0000256" key="2">
    <source>
        <dbReference type="ARBA" id="ARBA00022692"/>
    </source>
</evidence>
<sequence length="492" mass="50440">MTSTDHPTRAGAQTPGEEQPDPRRWRILAVTLVVGFMSLLDVTIVNVAIPSIRAGLETSAATAQWIVSGYALTFGLVLVSGGRLGDAYGRRRLMLIGLGAFIVSSAAVGFAPSAELVIVARLVQGASAGLLTPQNSGLIQDLFRGPERGRAFGLFGFTVSISSALGPLIGGVMIQLLGPEIGWRAIFLVNVPIGLVAMVFVARLVPGRTPDARRAGRARLDLPGAALLGGGVLCLLYPLVSLEGGALRPLVLLPGVPLLLAAFVWWEHRTVRRGHAPLLDVTLLRRVPGYANGIGVGTLYFTGFTGIFLVLSVFTQESLGYSALAAGLVLTPFAVGSAFSSPVAGRLVSRLGRTITVVALVVTIGGVVAVALLAPLGSDDRVWLLVLGPLLVAGLGGGAVVSPNLTLTLSEVPPRMGGAAGGAVQTGQRIGSALGAALLMTVYQVVLGSGVEPARALSAALLTAAAVLLCALALAAVDLRAERRRGAPAGRG</sequence>
<feature type="transmembrane region" description="Helical" evidence="6">
    <location>
        <begin position="93"/>
        <end position="112"/>
    </location>
</feature>
<dbReference type="InterPro" id="IPR011701">
    <property type="entry name" value="MFS"/>
</dbReference>
<evidence type="ECO:0000259" key="7">
    <source>
        <dbReference type="PROSITE" id="PS50850"/>
    </source>
</evidence>
<keyword evidence="2 6" id="KW-0812">Transmembrane</keyword>
<dbReference type="Gene3D" id="1.20.1720.10">
    <property type="entry name" value="Multidrug resistance protein D"/>
    <property type="match status" value="1"/>
</dbReference>
<proteinExistence type="predicted"/>
<evidence type="ECO:0000256" key="4">
    <source>
        <dbReference type="ARBA" id="ARBA00023136"/>
    </source>
</evidence>
<keyword evidence="4 6" id="KW-0472">Membrane</keyword>
<dbReference type="PANTHER" id="PTHR42718">
    <property type="entry name" value="MAJOR FACILITATOR SUPERFAMILY MULTIDRUG TRANSPORTER MFSC"/>
    <property type="match status" value="1"/>
</dbReference>
<feature type="transmembrane region" description="Helical" evidence="6">
    <location>
        <begin position="222"/>
        <end position="240"/>
    </location>
</feature>
<evidence type="ECO:0000256" key="1">
    <source>
        <dbReference type="ARBA" id="ARBA00004651"/>
    </source>
</evidence>
<feature type="region of interest" description="Disordered" evidence="5">
    <location>
        <begin position="1"/>
        <end position="20"/>
    </location>
</feature>
<comment type="subcellular location">
    <subcellularLocation>
        <location evidence="1">Cell membrane</location>
        <topology evidence="1">Multi-pass membrane protein</topology>
    </subcellularLocation>
</comment>
<feature type="transmembrane region" description="Helical" evidence="6">
    <location>
        <begin position="430"/>
        <end position="451"/>
    </location>
</feature>
<organism evidence="8 9">
    <name type="scientific">Nocardioides lentus</name>
    <dbReference type="NCBI Taxonomy" id="338077"/>
    <lineage>
        <taxon>Bacteria</taxon>
        <taxon>Bacillati</taxon>
        <taxon>Actinomycetota</taxon>
        <taxon>Actinomycetes</taxon>
        <taxon>Propionibacteriales</taxon>
        <taxon>Nocardioidaceae</taxon>
        <taxon>Nocardioides</taxon>
    </lineage>
</organism>
<name>A0ABP5AUE4_9ACTN</name>
<dbReference type="EMBL" id="BAAAMY010000005">
    <property type="protein sequence ID" value="GAA1922765.1"/>
    <property type="molecule type" value="Genomic_DNA"/>
</dbReference>
<dbReference type="RefSeq" id="WP_344007744.1">
    <property type="nucleotide sequence ID" value="NZ_BAAAMY010000005.1"/>
</dbReference>
<feature type="transmembrane region" description="Helical" evidence="6">
    <location>
        <begin position="319"/>
        <end position="339"/>
    </location>
</feature>
<dbReference type="Proteomes" id="UP001501612">
    <property type="component" value="Unassembled WGS sequence"/>
</dbReference>
<dbReference type="PANTHER" id="PTHR42718:SF39">
    <property type="entry name" value="ACTINORHODIN TRANSPORTER-RELATED"/>
    <property type="match status" value="1"/>
</dbReference>
<comment type="caution">
    <text evidence="8">The sequence shown here is derived from an EMBL/GenBank/DDBJ whole genome shotgun (WGS) entry which is preliminary data.</text>
</comment>
<evidence type="ECO:0000256" key="3">
    <source>
        <dbReference type="ARBA" id="ARBA00022989"/>
    </source>
</evidence>
<feature type="transmembrane region" description="Helical" evidence="6">
    <location>
        <begin position="151"/>
        <end position="175"/>
    </location>
</feature>
<keyword evidence="3 6" id="KW-1133">Transmembrane helix</keyword>
<dbReference type="Gene3D" id="1.20.1250.20">
    <property type="entry name" value="MFS general substrate transporter like domains"/>
    <property type="match status" value="1"/>
</dbReference>
<evidence type="ECO:0000313" key="8">
    <source>
        <dbReference type="EMBL" id="GAA1922765.1"/>
    </source>
</evidence>
<dbReference type="SUPFAM" id="SSF103473">
    <property type="entry name" value="MFS general substrate transporter"/>
    <property type="match status" value="1"/>
</dbReference>
<protein>
    <submittedName>
        <fullName evidence="8">MFS transporter</fullName>
    </submittedName>
</protein>
<feature type="transmembrane region" description="Helical" evidence="6">
    <location>
        <begin position="287"/>
        <end position="313"/>
    </location>
</feature>
<dbReference type="InterPro" id="IPR036259">
    <property type="entry name" value="MFS_trans_sf"/>
</dbReference>
<feature type="domain" description="Major facilitator superfamily (MFS) profile" evidence="7">
    <location>
        <begin position="27"/>
        <end position="483"/>
    </location>
</feature>
<feature type="transmembrane region" description="Helical" evidence="6">
    <location>
        <begin position="457"/>
        <end position="477"/>
    </location>
</feature>
<feature type="transmembrane region" description="Helical" evidence="6">
    <location>
        <begin position="246"/>
        <end position="266"/>
    </location>
</feature>
<feature type="transmembrane region" description="Helical" evidence="6">
    <location>
        <begin position="61"/>
        <end position="81"/>
    </location>
</feature>
<evidence type="ECO:0000256" key="6">
    <source>
        <dbReference type="SAM" id="Phobius"/>
    </source>
</evidence>
<feature type="transmembrane region" description="Helical" evidence="6">
    <location>
        <begin position="118"/>
        <end position="139"/>
    </location>
</feature>
<feature type="transmembrane region" description="Helical" evidence="6">
    <location>
        <begin position="27"/>
        <end position="49"/>
    </location>
</feature>
<evidence type="ECO:0000313" key="9">
    <source>
        <dbReference type="Proteomes" id="UP001501612"/>
    </source>
</evidence>
<dbReference type="PROSITE" id="PS50850">
    <property type="entry name" value="MFS"/>
    <property type="match status" value="1"/>
</dbReference>
<dbReference type="PRINTS" id="PR01036">
    <property type="entry name" value="TCRTETB"/>
</dbReference>
<feature type="transmembrane region" description="Helical" evidence="6">
    <location>
        <begin position="351"/>
        <end position="376"/>
    </location>
</feature>
<gene>
    <name evidence="8" type="ORF">GCM10009737_25380</name>
</gene>
<feature type="transmembrane region" description="Helical" evidence="6">
    <location>
        <begin position="382"/>
        <end position="409"/>
    </location>
</feature>
<dbReference type="CDD" id="cd17321">
    <property type="entry name" value="MFS_MMR_MDR_like"/>
    <property type="match status" value="1"/>
</dbReference>
<dbReference type="Pfam" id="PF07690">
    <property type="entry name" value="MFS_1"/>
    <property type="match status" value="1"/>
</dbReference>
<keyword evidence="9" id="KW-1185">Reference proteome</keyword>
<accession>A0ABP5AUE4</accession>